<dbReference type="PANTHER" id="PTHR47089:SF1">
    <property type="entry name" value="GUANOSINE ABC TRANSPORTER PERMEASE PROTEIN NUPP"/>
    <property type="match status" value="1"/>
</dbReference>
<dbReference type="CDD" id="cd06580">
    <property type="entry name" value="TM_PBP1_transp_TpRbsC_like"/>
    <property type="match status" value="1"/>
</dbReference>
<feature type="transmembrane region" description="Helical" evidence="6">
    <location>
        <begin position="171"/>
        <end position="194"/>
    </location>
</feature>
<dbReference type="InterPro" id="IPR001851">
    <property type="entry name" value="ABC_transp_permease"/>
</dbReference>
<evidence type="ECO:0000256" key="4">
    <source>
        <dbReference type="ARBA" id="ARBA00022989"/>
    </source>
</evidence>
<evidence type="ECO:0000313" key="7">
    <source>
        <dbReference type="EMBL" id="MDT8899292.1"/>
    </source>
</evidence>
<keyword evidence="5 6" id="KW-0472">Membrane</keyword>
<dbReference type="PANTHER" id="PTHR47089">
    <property type="entry name" value="ABC TRANSPORTER, PERMEASE PROTEIN"/>
    <property type="match status" value="1"/>
</dbReference>
<evidence type="ECO:0000256" key="2">
    <source>
        <dbReference type="ARBA" id="ARBA00022475"/>
    </source>
</evidence>
<dbReference type="EMBL" id="JAUHMF010000002">
    <property type="protein sequence ID" value="MDT8899292.1"/>
    <property type="molecule type" value="Genomic_DNA"/>
</dbReference>
<keyword evidence="3 6" id="KW-0812">Transmembrane</keyword>
<organism evidence="7 8">
    <name type="scientific">Thermanaerothrix solaris</name>
    <dbReference type="NCBI Taxonomy" id="3058434"/>
    <lineage>
        <taxon>Bacteria</taxon>
        <taxon>Bacillati</taxon>
        <taxon>Chloroflexota</taxon>
        <taxon>Anaerolineae</taxon>
        <taxon>Anaerolineales</taxon>
        <taxon>Anaerolineaceae</taxon>
        <taxon>Thermanaerothrix</taxon>
    </lineage>
</organism>
<keyword evidence="4 6" id="KW-1133">Transmembrane helix</keyword>
<evidence type="ECO:0000256" key="1">
    <source>
        <dbReference type="ARBA" id="ARBA00004651"/>
    </source>
</evidence>
<feature type="transmembrane region" description="Helical" evidence="6">
    <location>
        <begin position="256"/>
        <end position="276"/>
    </location>
</feature>
<feature type="transmembrane region" description="Helical" evidence="6">
    <location>
        <begin position="385"/>
        <end position="403"/>
    </location>
</feature>
<sequence length="426" mass="45642">MNPEETPQKPDLGKLILNELNHTSPQPPEKTKRGIPQSVLIPLLAVVTGLIFGAIFIILTSQEVYAGFGQSFGAGLAAMWDVVARSYAALFTGALGDPVRMINALQSGNALEIRRAFNPFLESLVTSTPYIFAGLAVALGFRAGVFNIGAEGQLFIGAITSTYIGYKLVGLPMIIHLPLALLAGALGGALWGFIPGWLKAKTGGHEVINTIMMNYIAFRLSEWLLTGPMKRPGSYNPVSPEIQPSAWLPRFFDDPIRFHLGFFLALGLAYVVYWFLFKTTWGFELRTVGSNPFGAKYAGMDVTRNTILAMTLSGALAGLAGANEVLGVNHFLAMAFSSGYGFDSIALALLGNNHPVGVVLASLLFGTLRNGATRMQLSADIPIDIISVLQAVILAFIAAPAIIRSLYRLRKPAEGEGLITIKGWGG</sequence>
<gene>
    <name evidence="7" type="ORF">QYE77_13580</name>
</gene>
<protein>
    <submittedName>
        <fullName evidence="7">ABC transporter permease</fullName>
    </submittedName>
</protein>
<dbReference type="Proteomes" id="UP001254165">
    <property type="component" value="Unassembled WGS sequence"/>
</dbReference>
<accession>A0ABU3NR65</accession>
<feature type="transmembrane region" description="Helical" evidence="6">
    <location>
        <begin position="39"/>
        <end position="59"/>
    </location>
</feature>
<proteinExistence type="predicted"/>
<comment type="subcellular location">
    <subcellularLocation>
        <location evidence="1">Cell membrane</location>
        <topology evidence="1">Multi-pass membrane protein</topology>
    </subcellularLocation>
</comment>
<name>A0ABU3NR65_9CHLR</name>
<reference evidence="7 8" key="1">
    <citation type="submission" date="2023-07" db="EMBL/GenBank/DDBJ databases">
        <title>Novel species of Thermanaerothrix with wide hydrolytic capabilities.</title>
        <authorList>
            <person name="Zayulina K.S."/>
            <person name="Podosokorskaya O.A."/>
            <person name="Elcheninov A.G."/>
        </authorList>
    </citation>
    <scope>NUCLEOTIDE SEQUENCE [LARGE SCALE GENOMIC DNA]</scope>
    <source>
        <strain evidence="7 8">4228-RoL</strain>
    </source>
</reference>
<dbReference type="Pfam" id="PF02653">
    <property type="entry name" value="BPD_transp_2"/>
    <property type="match status" value="1"/>
</dbReference>
<evidence type="ECO:0000256" key="3">
    <source>
        <dbReference type="ARBA" id="ARBA00022692"/>
    </source>
</evidence>
<keyword evidence="8" id="KW-1185">Reference proteome</keyword>
<comment type="caution">
    <text evidence="7">The sequence shown here is derived from an EMBL/GenBank/DDBJ whole genome shotgun (WGS) entry which is preliminary data.</text>
</comment>
<keyword evidence="2" id="KW-1003">Cell membrane</keyword>
<evidence type="ECO:0000256" key="5">
    <source>
        <dbReference type="ARBA" id="ARBA00023136"/>
    </source>
</evidence>
<dbReference type="RefSeq" id="WP_315625976.1">
    <property type="nucleotide sequence ID" value="NZ_JAUHMF010000002.1"/>
</dbReference>
<evidence type="ECO:0000256" key="6">
    <source>
        <dbReference type="SAM" id="Phobius"/>
    </source>
</evidence>
<evidence type="ECO:0000313" key="8">
    <source>
        <dbReference type="Proteomes" id="UP001254165"/>
    </source>
</evidence>
<feature type="transmembrane region" description="Helical" evidence="6">
    <location>
        <begin position="344"/>
        <end position="365"/>
    </location>
</feature>